<name>A0A0C3MGH3_9PORP</name>
<evidence type="ECO:0000313" key="3">
    <source>
        <dbReference type="EMBL" id="KIO45588.1"/>
    </source>
</evidence>
<sequence length="104" mass="11905">MFFIGPSVHIFVYLLVSAFFFICFYTKSETRIRENLPEEKIITLSQGTFETLSACKIVDFIKNTIHKEPEAAEFLVLKKKVLPYIINYKDPLSSSKTLRAPPAA</sequence>
<evidence type="ECO:0000313" key="4">
    <source>
        <dbReference type="Proteomes" id="UP000031937"/>
    </source>
</evidence>
<reference evidence="3 5" key="1">
    <citation type="submission" date="2014-07" db="EMBL/GenBank/DDBJ databases">
        <title>Porphyromonadaceae bacterium OUH 308042 = ATCC BAA-2681 = DSM 28342 draft genome.</title>
        <authorList>
            <person name="Sydenham T.V."/>
            <person name="Hasman H."/>
            <person name="Justensen U.S."/>
        </authorList>
    </citation>
    <scope>NUCLEOTIDE SEQUENCE [LARGE SCALE GENOMIC DNA]</scope>
    <source>
        <strain evidence="3 5">OUH 308042</strain>
    </source>
</reference>
<feature type="transmembrane region" description="Helical" evidence="1">
    <location>
        <begin position="6"/>
        <end position="25"/>
    </location>
</feature>
<organism evidence="3 5">
    <name type="scientific">Sanguibacteroides justesenii</name>
    <dbReference type="NCBI Taxonomy" id="1547597"/>
    <lineage>
        <taxon>Bacteria</taxon>
        <taxon>Pseudomonadati</taxon>
        <taxon>Bacteroidota</taxon>
        <taxon>Bacteroidia</taxon>
        <taxon>Bacteroidales</taxon>
        <taxon>Porphyromonadaceae</taxon>
        <taxon>Sanguibacteroides</taxon>
    </lineage>
</organism>
<dbReference type="Proteomes" id="UP000031980">
    <property type="component" value="Unassembled WGS sequence"/>
</dbReference>
<proteinExistence type="predicted"/>
<keyword evidence="1" id="KW-1133">Transmembrane helix</keyword>
<protein>
    <submittedName>
        <fullName evidence="3">Uncharacterized protein</fullName>
    </submittedName>
</protein>
<keyword evidence="1" id="KW-0472">Membrane</keyword>
<evidence type="ECO:0000256" key="1">
    <source>
        <dbReference type="SAM" id="Phobius"/>
    </source>
</evidence>
<evidence type="ECO:0000313" key="5">
    <source>
        <dbReference type="Proteomes" id="UP000031980"/>
    </source>
</evidence>
<dbReference type="Proteomes" id="UP000031937">
    <property type="component" value="Unassembled WGS sequence"/>
</dbReference>
<gene>
    <name evidence="3" type="ORF">BA92_03745</name>
    <name evidence="2" type="ORF">IE90_09710</name>
</gene>
<dbReference type="AlphaFoldDB" id="A0A0C3MGH3"/>
<dbReference type="EMBL" id="JPIT01000031">
    <property type="protein sequence ID" value="KIO43409.1"/>
    <property type="molecule type" value="Genomic_DNA"/>
</dbReference>
<dbReference type="EMBL" id="JPIU01000037">
    <property type="protein sequence ID" value="KIO45588.1"/>
    <property type="molecule type" value="Genomic_DNA"/>
</dbReference>
<evidence type="ECO:0000313" key="2">
    <source>
        <dbReference type="EMBL" id="KIO43409.1"/>
    </source>
</evidence>
<keyword evidence="1" id="KW-0812">Transmembrane</keyword>
<dbReference type="RefSeq" id="WP_041503632.1">
    <property type="nucleotide sequence ID" value="NZ_JPIT01000031.1"/>
</dbReference>
<comment type="caution">
    <text evidence="3">The sequence shown here is derived from an EMBL/GenBank/DDBJ whole genome shotgun (WGS) entry which is preliminary data.</text>
</comment>
<keyword evidence="5" id="KW-1185">Reference proteome</keyword>
<accession>A0A0C3MGH3</accession>
<reference evidence="2 4" key="2">
    <citation type="submission" date="2014-07" db="EMBL/GenBank/DDBJ databases">
        <title>Porphyromonadaceae bacterium OUH 334697 = ATCC BAA-2682 = DSM 28341 draft genome.</title>
        <authorList>
            <person name="Sydenham T.V."/>
            <person name="Hasman H."/>
            <person name="Justesen U.S."/>
        </authorList>
    </citation>
    <scope>NUCLEOTIDE SEQUENCE [LARGE SCALE GENOMIC DNA]</scope>
    <source>
        <strain evidence="2 4">OUH 334697</strain>
    </source>
</reference>